<dbReference type="Proteomes" id="UP000286045">
    <property type="component" value="Unassembled WGS sequence"/>
</dbReference>
<comment type="caution">
    <text evidence="1">The sequence shown here is derived from an EMBL/GenBank/DDBJ whole genome shotgun (WGS) entry which is preliminary data.</text>
</comment>
<proteinExistence type="predicted"/>
<dbReference type="AlphaFoldDB" id="A0A439DD74"/>
<evidence type="ECO:0000313" key="2">
    <source>
        <dbReference type="Proteomes" id="UP000286045"/>
    </source>
</evidence>
<sequence>MRLQSSRAMGIRLDIKAIPPLNRRMGTRVTSCLRFLRTYVTTQPRTREVPRLSPFNAYKTTPERLVKTYTGNLARGDPMLIRNLPGFLNGQSWIDHTTDYVGSFKTTRRKEVEPDFDILKSLLSSAIAGLNPGPVNSVSEPADLKAVFDNLQAECVISRDLLEGDNPPLLKFRDWLQNSQFKDYSLEKILVELQTTYHSTQKLFLPFSAPLVFFRAVHQYNCDNYDHTGPAGNGFGPGRAAFRVEIQPGSINKVGGLVILKEDMTEEFPFPRIVRDIGQSTYTTKQCSIRVGVRPPRSAIRRYRGTTVVIGQLAGFSVVTMVPPRLQSLGGLPLEFHERIPKTWETSIKRFPLGPKGISLSKEVWTRDFEAELAAAGEILVATLVPGDGLLVPEGWWYGPRSVNNGLELQTTVTWFLDRSKMAAEDHKGRREFPPLVEI</sequence>
<name>A0A439DD74_9PEZI</name>
<gene>
    <name evidence="1" type="ORF">EKO27_g2765</name>
</gene>
<protein>
    <submittedName>
        <fullName evidence="1">Uncharacterized protein</fullName>
    </submittedName>
</protein>
<evidence type="ECO:0000313" key="1">
    <source>
        <dbReference type="EMBL" id="RWA12326.1"/>
    </source>
</evidence>
<organism evidence="1 2">
    <name type="scientific">Xylaria grammica</name>
    <dbReference type="NCBI Taxonomy" id="363999"/>
    <lineage>
        <taxon>Eukaryota</taxon>
        <taxon>Fungi</taxon>
        <taxon>Dikarya</taxon>
        <taxon>Ascomycota</taxon>
        <taxon>Pezizomycotina</taxon>
        <taxon>Sordariomycetes</taxon>
        <taxon>Xylariomycetidae</taxon>
        <taxon>Xylariales</taxon>
        <taxon>Xylariaceae</taxon>
        <taxon>Xylaria</taxon>
    </lineage>
</organism>
<accession>A0A439DD74</accession>
<keyword evidence="2" id="KW-1185">Reference proteome</keyword>
<reference evidence="1 2" key="1">
    <citation type="submission" date="2018-12" db="EMBL/GenBank/DDBJ databases">
        <title>Draft genome sequence of Xylaria grammica IHI A82.</title>
        <authorList>
            <person name="Buettner E."/>
            <person name="Kellner H."/>
        </authorList>
    </citation>
    <scope>NUCLEOTIDE SEQUENCE [LARGE SCALE GENOMIC DNA]</scope>
    <source>
        <strain evidence="1 2">IHI A82</strain>
    </source>
</reference>
<dbReference type="EMBL" id="RYZI01000054">
    <property type="protein sequence ID" value="RWA12326.1"/>
    <property type="molecule type" value="Genomic_DNA"/>
</dbReference>